<protein>
    <recommendedName>
        <fullName evidence="3">Peptidase M56 domain-containing protein</fullName>
    </recommendedName>
</protein>
<dbReference type="Proteomes" id="UP000318733">
    <property type="component" value="Unassembled WGS sequence"/>
</dbReference>
<feature type="compositionally biased region" description="Basic and acidic residues" evidence="1">
    <location>
        <begin position="360"/>
        <end position="370"/>
    </location>
</feature>
<keyword evidence="5" id="KW-1185">Reference proteome</keyword>
<feature type="domain" description="Peptidase M56" evidence="3">
    <location>
        <begin position="144"/>
        <end position="244"/>
    </location>
</feature>
<evidence type="ECO:0000259" key="3">
    <source>
        <dbReference type="Pfam" id="PF05569"/>
    </source>
</evidence>
<feature type="compositionally biased region" description="Pro residues" evidence="1">
    <location>
        <begin position="299"/>
        <end position="310"/>
    </location>
</feature>
<reference evidence="4 5" key="1">
    <citation type="submission" date="2019-07" db="EMBL/GenBank/DDBJ databases">
        <authorList>
            <person name="Huq M.A."/>
        </authorList>
    </citation>
    <scope>NUCLEOTIDE SEQUENCE [LARGE SCALE GENOMIC DNA]</scope>
    <source>
        <strain evidence="4 5">MAH-19</strain>
    </source>
</reference>
<evidence type="ECO:0000256" key="1">
    <source>
        <dbReference type="SAM" id="MobiDB-lite"/>
    </source>
</evidence>
<dbReference type="InterPro" id="IPR008756">
    <property type="entry name" value="Peptidase_M56"/>
</dbReference>
<evidence type="ECO:0000313" key="4">
    <source>
        <dbReference type="EMBL" id="TSJ40597.1"/>
    </source>
</evidence>
<feature type="region of interest" description="Disordered" evidence="1">
    <location>
        <begin position="297"/>
        <end position="429"/>
    </location>
</feature>
<feature type="transmembrane region" description="Helical" evidence="2">
    <location>
        <begin position="36"/>
        <end position="53"/>
    </location>
</feature>
<feature type="compositionally biased region" description="Basic and acidic residues" evidence="1">
    <location>
        <begin position="378"/>
        <end position="414"/>
    </location>
</feature>
<feature type="transmembrane region" description="Helical" evidence="2">
    <location>
        <begin position="6"/>
        <end position="24"/>
    </location>
</feature>
<keyword evidence="2" id="KW-0472">Membrane</keyword>
<dbReference type="AlphaFoldDB" id="A0A556MKZ4"/>
<sequence length="446" mass="49728">MNWLYYLAEANIYLGVFYLAYCLLLKKETHYTFNRVYLLFVCAIAFVLPLIQLDFLKPTVYINAGAPIDIPVAEKRLSWQSGLLYSYLTGVIIFTMQFMVKLYQLQKLARLKPAYSSKDYTLICLEGSTTAFSFFRYLFIGTDAAEPEMIKRHELVHIRQKHSADVMALELLKIINWFNPTVYFLQNSLRSVHEYIADDQTALAAADTTAYSSFLVNNAYGISGPSFTHSFFNYNLLKKRIIMLHQKRSGNLARLKYLIALPLCAGLLCESTLGFSKSYGFINIGHAATVLVTDTVPKKLPPPPPPAPPAKPKKGAKGLVPPTPPLTQIKPDGKSRPNLPPPPPPPLEKGKGKYPPPVITKDDQAKKQDVKFPPPIVTKDKLTKKTKDVKFPKPVVTKDKPAKKEPIADIRIDDSAPAPAKKAEQSADIRIEDAVVPAPAKKSADN</sequence>
<gene>
    <name evidence="4" type="ORF">FO440_12670</name>
</gene>
<evidence type="ECO:0000313" key="5">
    <source>
        <dbReference type="Proteomes" id="UP000318733"/>
    </source>
</evidence>
<name>A0A556MKZ4_9SPHI</name>
<proteinExistence type="predicted"/>
<dbReference type="EMBL" id="VLPK01000002">
    <property type="protein sequence ID" value="TSJ40597.1"/>
    <property type="molecule type" value="Genomic_DNA"/>
</dbReference>
<dbReference type="RefSeq" id="WP_144248636.1">
    <property type="nucleotide sequence ID" value="NZ_VLPK01000002.1"/>
</dbReference>
<organism evidence="4 5">
    <name type="scientific">Mucilaginibacter corticis</name>
    <dbReference type="NCBI Taxonomy" id="2597670"/>
    <lineage>
        <taxon>Bacteria</taxon>
        <taxon>Pseudomonadati</taxon>
        <taxon>Bacteroidota</taxon>
        <taxon>Sphingobacteriia</taxon>
        <taxon>Sphingobacteriales</taxon>
        <taxon>Sphingobacteriaceae</taxon>
        <taxon>Mucilaginibacter</taxon>
    </lineage>
</organism>
<feature type="transmembrane region" description="Helical" evidence="2">
    <location>
        <begin position="84"/>
        <end position="103"/>
    </location>
</feature>
<feature type="compositionally biased region" description="Pro residues" evidence="1">
    <location>
        <begin position="338"/>
        <end position="347"/>
    </location>
</feature>
<evidence type="ECO:0000256" key="2">
    <source>
        <dbReference type="SAM" id="Phobius"/>
    </source>
</evidence>
<comment type="caution">
    <text evidence="4">The sequence shown here is derived from an EMBL/GenBank/DDBJ whole genome shotgun (WGS) entry which is preliminary data.</text>
</comment>
<keyword evidence="2" id="KW-1133">Transmembrane helix</keyword>
<accession>A0A556MKZ4</accession>
<dbReference type="OrthoDB" id="649093at2"/>
<keyword evidence="2" id="KW-0812">Transmembrane</keyword>
<dbReference type="Pfam" id="PF05569">
    <property type="entry name" value="Peptidase_M56"/>
    <property type="match status" value="1"/>
</dbReference>